<evidence type="ECO:0000256" key="2">
    <source>
        <dbReference type="SAM" id="MobiDB-lite"/>
    </source>
</evidence>
<sequence length="197" mass="23118">MEAISKINVEKEEKKESIKPDSKTGQYQRFTGLFNEQKEKNIEEIEDDVLKLYQAKEKLKKENPTKEEKEAFEKKEKEYDKKFQEARDKTIDNIKEQLKENKLNITELDDHKNLGERVSHDPLKFFVASPLNKVKKARDPSLSVEEREQLNLEASSLFKYALFNGCMMMLFTFFLSVHPAFFDRTNPLFQSGTPGTR</sequence>
<organism evidence="4 5">
    <name type="scientific">Diversispora eburnea</name>
    <dbReference type="NCBI Taxonomy" id="1213867"/>
    <lineage>
        <taxon>Eukaryota</taxon>
        <taxon>Fungi</taxon>
        <taxon>Fungi incertae sedis</taxon>
        <taxon>Mucoromycota</taxon>
        <taxon>Glomeromycotina</taxon>
        <taxon>Glomeromycetes</taxon>
        <taxon>Diversisporales</taxon>
        <taxon>Diversisporaceae</taxon>
        <taxon>Diversispora</taxon>
    </lineage>
</organism>
<dbReference type="EMBL" id="CAJVPK010001789">
    <property type="protein sequence ID" value="CAG8598518.1"/>
    <property type="molecule type" value="Genomic_DNA"/>
</dbReference>
<evidence type="ECO:0000256" key="3">
    <source>
        <dbReference type="SAM" id="Phobius"/>
    </source>
</evidence>
<feature type="transmembrane region" description="Helical" evidence="3">
    <location>
        <begin position="157"/>
        <end position="181"/>
    </location>
</feature>
<dbReference type="AlphaFoldDB" id="A0A9N9CCJ5"/>
<comment type="caution">
    <text evidence="4">The sequence shown here is derived from an EMBL/GenBank/DDBJ whole genome shotgun (WGS) entry which is preliminary data.</text>
</comment>
<name>A0A9N9CCJ5_9GLOM</name>
<keyword evidence="3" id="KW-0812">Transmembrane</keyword>
<dbReference type="OrthoDB" id="10587107at2759"/>
<accession>A0A9N9CCJ5</accession>
<feature type="region of interest" description="Disordered" evidence="2">
    <location>
        <begin position="1"/>
        <end position="24"/>
    </location>
</feature>
<keyword evidence="3" id="KW-1133">Transmembrane helix</keyword>
<reference evidence="4" key="1">
    <citation type="submission" date="2021-06" db="EMBL/GenBank/DDBJ databases">
        <authorList>
            <person name="Kallberg Y."/>
            <person name="Tangrot J."/>
            <person name="Rosling A."/>
        </authorList>
    </citation>
    <scope>NUCLEOTIDE SEQUENCE</scope>
    <source>
        <strain evidence="4">AZ414A</strain>
    </source>
</reference>
<protein>
    <submittedName>
        <fullName evidence="4">1839_t:CDS:1</fullName>
    </submittedName>
</protein>
<keyword evidence="1" id="KW-0175">Coiled coil</keyword>
<evidence type="ECO:0000313" key="4">
    <source>
        <dbReference type="EMBL" id="CAG8598518.1"/>
    </source>
</evidence>
<evidence type="ECO:0000256" key="1">
    <source>
        <dbReference type="SAM" id="Coils"/>
    </source>
</evidence>
<feature type="coiled-coil region" evidence="1">
    <location>
        <begin position="35"/>
        <end position="111"/>
    </location>
</feature>
<keyword evidence="5" id="KW-1185">Reference proteome</keyword>
<dbReference type="Proteomes" id="UP000789706">
    <property type="component" value="Unassembled WGS sequence"/>
</dbReference>
<gene>
    <name evidence="4" type="ORF">DEBURN_LOCUS9407</name>
</gene>
<evidence type="ECO:0000313" key="5">
    <source>
        <dbReference type="Proteomes" id="UP000789706"/>
    </source>
</evidence>
<proteinExistence type="predicted"/>
<feature type="compositionally biased region" description="Basic and acidic residues" evidence="2">
    <location>
        <begin position="8"/>
        <end position="22"/>
    </location>
</feature>
<keyword evidence="3" id="KW-0472">Membrane</keyword>